<name>A0A7W2K0D8_9PSED</name>
<reference evidence="2 4" key="2">
    <citation type="submission" date="2021-08" db="EMBL/GenBank/DDBJ databases">
        <title>Bactericidal Effect of Pseudomonas oryziphila sp. nov., a novel Pseudomonas Species Against Xanthomonas oryzae Reduces Disease Severity of Bacterial Leaf Streak of Rice.</title>
        <authorList>
            <person name="Yang R."/>
            <person name="Li S."/>
            <person name="Li Y."/>
            <person name="Yan Y."/>
            <person name="Fang Y."/>
            <person name="Zou L."/>
            <person name="Chen G."/>
        </authorList>
    </citation>
    <scope>NUCLEOTIDE SEQUENCE [LARGE SCALE GENOMIC DNA]</scope>
    <source>
        <strain evidence="2 4">DSM 17497</strain>
    </source>
</reference>
<dbReference type="InterPro" id="IPR006311">
    <property type="entry name" value="TAT_signal"/>
</dbReference>
<gene>
    <name evidence="1" type="ORF">H4C75_27740</name>
    <name evidence="2" type="ORF">K5H97_12815</name>
</gene>
<dbReference type="Proteomes" id="UP000541770">
    <property type="component" value="Unassembled WGS sequence"/>
</dbReference>
<dbReference type="EMBL" id="CP081966">
    <property type="protein sequence ID" value="QZP29171.1"/>
    <property type="molecule type" value="Genomic_DNA"/>
</dbReference>
<dbReference type="Proteomes" id="UP000825591">
    <property type="component" value="Chromosome"/>
</dbReference>
<organism evidence="1 3">
    <name type="scientific">Pseudomonas mosselii</name>
    <dbReference type="NCBI Taxonomy" id="78327"/>
    <lineage>
        <taxon>Bacteria</taxon>
        <taxon>Pseudomonadati</taxon>
        <taxon>Pseudomonadota</taxon>
        <taxon>Gammaproteobacteria</taxon>
        <taxon>Pseudomonadales</taxon>
        <taxon>Pseudomonadaceae</taxon>
        <taxon>Pseudomonas</taxon>
    </lineage>
</organism>
<proteinExistence type="predicted"/>
<dbReference type="Pfam" id="PF13618">
    <property type="entry name" value="Gluconate_2-dh3"/>
    <property type="match status" value="1"/>
</dbReference>
<protein>
    <submittedName>
        <fullName evidence="1">Gluconate 2-dehydrogenase subunit 3 family protein</fullName>
    </submittedName>
</protein>
<evidence type="ECO:0000313" key="2">
    <source>
        <dbReference type="EMBL" id="QZP29171.1"/>
    </source>
</evidence>
<dbReference type="PROSITE" id="PS51318">
    <property type="entry name" value="TAT"/>
    <property type="match status" value="1"/>
</dbReference>
<reference evidence="1 3" key="1">
    <citation type="submission" date="2020-07" db="EMBL/GenBank/DDBJ databases">
        <title>Diversity of carbapenemase encoding genes among Pseudomonas putida group clinical isolates in a tertiary Brazilian hospital.</title>
        <authorList>
            <person name="Alberto-Lei F."/>
            <person name="Nodari C.S."/>
            <person name="Streling A.P."/>
            <person name="Paulino J.T."/>
            <person name="Bessa-Neto F.O."/>
            <person name="Cayo R."/>
            <person name="Gales A.C."/>
        </authorList>
    </citation>
    <scope>NUCLEOTIDE SEQUENCE [LARGE SCALE GENOMIC DNA]</scope>
    <source>
        <strain evidence="1 3">14802</strain>
    </source>
</reference>
<evidence type="ECO:0000313" key="1">
    <source>
        <dbReference type="EMBL" id="MBA6068534.1"/>
    </source>
</evidence>
<accession>A0A7W2K0D8</accession>
<dbReference type="AlphaFoldDB" id="A0A7W2K0D8"/>
<dbReference type="EMBL" id="JACGDE010000034">
    <property type="protein sequence ID" value="MBA6068534.1"/>
    <property type="molecule type" value="Genomic_DNA"/>
</dbReference>
<sequence>MSKDQPASVQPARRAFLRQSLTLIPVATLAGTGLGGAVLADSATPAPVEPTRPAPARAYRPSFFTQQEWAFVSAAVAVLIPTDALGPGAADAGVPEFIDRQLNTRYGSGGLWYMQGPFRPDAPSELGYQLKLSPQEIYRLGIAETDAWCQAQFGKAFAQLGPEQQQQVLEALDGGKPAFASVPAATFLGMLWLNTREGFFSDPLHGGNQGLAGWKLVGFPGARADFMDWVERDERYPFPSVSISGERG</sequence>
<evidence type="ECO:0000313" key="4">
    <source>
        <dbReference type="Proteomes" id="UP000825591"/>
    </source>
</evidence>
<dbReference type="RefSeq" id="WP_028692137.1">
    <property type="nucleotide sequence ID" value="NZ_CP081966.1"/>
</dbReference>
<dbReference type="InterPro" id="IPR027056">
    <property type="entry name" value="Gluconate_2DH_su3"/>
</dbReference>
<keyword evidence="4" id="KW-1185">Reference proteome</keyword>
<evidence type="ECO:0000313" key="3">
    <source>
        <dbReference type="Proteomes" id="UP000541770"/>
    </source>
</evidence>